<feature type="chain" id="PRO_5045239933" evidence="1">
    <location>
        <begin position="36"/>
        <end position="266"/>
    </location>
</feature>
<name>A0ABQ9I6L9_9NEOP</name>
<comment type="caution">
    <text evidence="2">The sequence shown here is derived from an EMBL/GenBank/DDBJ whole genome shotgun (WGS) entry which is preliminary data.</text>
</comment>
<organism evidence="2 3">
    <name type="scientific">Dryococelus australis</name>
    <dbReference type="NCBI Taxonomy" id="614101"/>
    <lineage>
        <taxon>Eukaryota</taxon>
        <taxon>Metazoa</taxon>
        <taxon>Ecdysozoa</taxon>
        <taxon>Arthropoda</taxon>
        <taxon>Hexapoda</taxon>
        <taxon>Insecta</taxon>
        <taxon>Pterygota</taxon>
        <taxon>Neoptera</taxon>
        <taxon>Polyneoptera</taxon>
        <taxon>Phasmatodea</taxon>
        <taxon>Verophasmatodea</taxon>
        <taxon>Anareolatae</taxon>
        <taxon>Phasmatidae</taxon>
        <taxon>Eurycanthinae</taxon>
        <taxon>Dryococelus</taxon>
    </lineage>
</organism>
<keyword evidence="1" id="KW-0732">Signal</keyword>
<keyword evidence="3" id="KW-1185">Reference proteome</keyword>
<evidence type="ECO:0000313" key="2">
    <source>
        <dbReference type="EMBL" id="KAJ8892293.1"/>
    </source>
</evidence>
<protein>
    <submittedName>
        <fullName evidence="2">Uncharacterized protein</fullName>
    </submittedName>
</protein>
<gene>
    <name evidence="2" type="ORF">PR048_004873</name>
</gene>
<sequence>MEECTADYTYRVSKTLVHLLRIRICVLLTQALVYATPMDDVDTIRDRIVAGCETIRNTPGIHTRIRESMLRHENRVALSDGGYRNVQNLRRPTLHGDVTCTHRSAPRRQRPMTNSLAGPYLRQYLRERRHSYENGFDRKAALEITGKVKEQNFMVSLSKMHEMHFRTDEIKPGPCLASCAERGRSIAISPKQEWLKHCSIKDKRWKFFCGHKLNSLLLKEPHLYIKIIADDLTLQGEHRLEELSHHTTKMNFENEGLPLTSTKMES</sequence>
<dbReference type="EMBL" id="JARBHB010000002">
    <property type="protein sequence ID" value="KAJ8892293.1"/>
    <property type="molecule type" value="Genomic_DNA"/>
</dbReference>
<accession>A0ABQ9I6L9</accession>
<dbReference type="Proteomes" id="UP001159363">
    <property type="component" value="Chromosome 2"/>
</dbReference>
<evidence type="ECO:0000256" key="1">
    <source>
        <dbReference type="SAM" id="SignalP"/>
    </source>
</evidence>
<feature type="signal peptide" evidence="1">
    <location>
        <begin position="1"/>
        <end position="35"/>
    </location>
</feature>
<evidence type="ECO:0000313" key="3">
    <source>
        <dbReference type="Proteomes" id="UP001159363"/>
    </source>
</evidence>
<proteinExistence type="predicted"/>
<reference evidence="2 3" key="1">
    <citation type="submission" date="2023-02" db="EMBL/GenBank/DDBJ databases">
        <title>LHISI_Scaffold_Assembly.</title>
        <authorList>
            <person name="Stuart O.P."/>
            <person name="Cleave R."/>
            <person name="Magrath M.J.L."/>
            <person name="Mikheyev A.S."/>
        </authorList>
    </citation>
    <scope>NUCLEOTIDE SEQUENCE [LARGE SCALE GENOMIC DNA]</scope>
    <source>
        <strain evidence="2">Daus_M_001</strain>
        <tissue evidence="2">Leg muscle</tissue>
    </source>
</reference>